<evidence type="ECO:0000256" key="1">
    <source>
        <dbReference type="SAM" id="SignalP"/>
    </source>
</evidence>
<sequence>MRNYLQYLYHKYRRLFTLILLVSFVFRNTSEAQIATSTGKIISNASMDSFLQKQMDSLKLPGLSIAFINKGKIIYHRALGVTDIKTKKPVDEQSVFEAASLSKPVFAYWVMKLVDRGVLNLDTPLYKYLPYPDIAQDERYKLITARMVLSHQSGFPNWRFFTADSSLHVKPGALYLNFKPGASFGYSGEGFLYLGKVVAHLLNRSLQNMEPAFEKDVAQLLHMPHSSYTANPYILEHKVKGHQDGHIDPTNGLNWPILPSLGIDSNTFNPAASLHTNALDYAAFIIALMKDKGLSSASFREMYRPQLNVPLPEDFRKAGYSTWGLGIAIAQSSSGTVYLHSGNNGNFQSAFMMDKARKSGYVFFTNCDHGNVFNEKLEAFLSLK</sequence>
<evidence type="ECO:0000313" key="3">
    <source>
        <dbReference type="EMBL" id="SEM63935.1"/>
    </source>
</evidence>
<feature type="signal peptide" evidence="1">
    <location>
        <begin position="1"/>
        <end position="32"/>
    </location>
</feature>
<organism evidence="3 4">
    <name type="scientific">Mucilaginibacter gossypiicola</name>
    <dbReference type="NCBI Taxonomy" id="551995"/>
    <lineage>
        <taxon>Bacteria</taxon>
        <taxon>Pseudomonadati</taxon>
        <taxon>Bacteroidota</taxon>
        <taxon>Sphingobacteriia</taxon>
        <taxon>Sphingobacteriales</taxon>
        <taxon>Sphingobacteriaceae</taxon>
        <taxon>Mucilaginibacter</taxon>
    </lineage>
</organism>
<accession>A0A1H7ZZN7</accession>
<dbReference type="EMBL" id="FOCL01000001">
    <property type="protein sequence ID" value="SEM63935.1"/>
    <property type="molecule type" value="Genomic_DNA"/>
</dbReference>
<dbReference type="AlphaFoldDB" id="A0A1H7ZZN7"/>
<dbReference type="STRING" id="551995.SAMN05192574_101286"/>
<evidence type="ECO:0000313" key="4">
    <source>
        <dbReference type="Proteomes" id="UP000198942"/>
    </source>
</evidence>
<reference evidence="4" key="1">
    <citation type="submission" date="2016-10" db="EMBL/GenBank/DDBJ databases">
        <authorList>
            <person name="Varghese N."/>
            <person name="Submissions S."/>
        </authorList>
    </citation>
    <scope>NUCLEOTIDE SEQUENCE [LARGE SCALE GENOMIC DNA]</scope>
    <source>
        <strain evidence="4">Gh-48</strain>
    </source>
</reference>
<dbReference type="InterPro" id="IPR012338">
    <property type="entry name" value="Beta-lactam/transpept-like"/>
</dbReference>
<protein>
    <submittedName>
        <fullName evidence="3">CubicO group peptidase, beta-lactamase class C family</fullName>
    </submittedName>
</protein>
<dbReference type="InterPro" id="IPR001466">
    <property type="entry name" value="Beta-lactam-related"/>
</dbReference>
<dbReference type="SUPFAM" id="SSF56601">
    <property type="entry name" value="beta-lactamase/transpeptidase-like"/>
    <property type="match status" value="1"/>
</dbReference>
<dbReference type="Pfam" id="PF00144">
    <property type="entry name" value="Beta-lactamase"/>
    <property type="match status" value="1"/>
</dbReference>
<dbReference type="PANTHER" id="PTHR43283:SF18">
    <property type="match status" value="1"/>
</dbReference>
<dbReference type="PANTHER" id="PTHR43283">
    <property type="entry name" value="BETA-LACTAMASE-RELATED"/>
    <property type="match status" value="1"/>
</dbReference>
<proteinExistence type="predicted"/>
<feature type="chain" id="PRO_5011766159" evidence="1">
    <location>
        <begin position="33"/>
        <end position="384"/>
    </location>
</feature>
<dbReference type="RefSeq" id="WP_091206627.1">
    <property type="nucleotide sequence ID" value="NZ_FOCL01000001.1"/>
</dbReference>
<keyword evidence="1" id="KW-0732">Signal</keyword>
<name>A0A1H7ZZN7_9SPHI</name>
<evidence type="ECO:0000259" key="2">
    <source>
        <dbReference type="Pfam" id="PF00144"/>
    </source>
</evidence>
<dbReference type="Proteomes" id="UP000198942">
    <property type="component" value="Unassembled WGS sequence"/>
</dbReference>
<dbReference type="Gene3D" id="3.40.710.10">
    <property type="entry name" value="DD-peptidase/beta-lactamase superfamily"/>
    <property type="match status" value="1"/>
</dbReference>
<dbReference type="InterPro" id="IPR050789">
    <property type="entry name" value="Diverse_Enzym_Activities"/>
</dbReference>
<gene>
    <name evidence="3" type="ORF">SAMN05192574_101286</name>
</gene>
<keyword evidence="4" id="KW-1185">Reference proteome</keyword>
<dbReference type="OrthoDB" id="1357763at2"/>
<feature type="domain" description="Beta-lactamase-related" evidence="2">
    <location>
        <begin position="48"/>
        <end position="376"/>
    </location>
</feature>